<dbReference type="Gene3D" id="3.40.50.1010">
    <property type="entry name" value="5'-nuclease"/>
    <property type="match status" value="1"/>
</dbReference>
<dbReference type="Pfam" id="PF13470">
    <property type="entry name" value="PIN_3"/>
    <property type="match status" value="1"/>
</dbReference>
<keyword evidence="4" id="KW-0460">Magnesium</keyword>
<organism evidence="6 7">
    <name type="scientific">Adlercreutzia equolifaciens</name>
    <dbReference type="NCBI Taxonomy" id="446660"/>
    <lineage>
        <taxon>Bacteria</taxon>
        <taxon>Bacillati</taxon>
        <taxon>Actinomycetota</taxon>
        <taxon>Coriobacteriia</taxon>
        <taxon>Eggerthellales</taxon>
        <taxon>Eggerthellaceae</taxon>
        <taxon>Adlercreutzia</taxon>
    </lineage>
</organism>
<name>A0A6L8Q3G9_9ACTN</name>
<proteinExistence type="predicted"/>
<keyword evidence="2" id="KW-0479">Metal-binding</keyword>
<evidence type="ECO:0000313" key="6">
    <source>
        <dbReference type="EMBL" id="MZG27261.1"/>
    </source>
</evidence>
<evidence type="ECO:0000256" key="4">
    <source>
        <dbReference type="ARBA" id="ARBA00022842"/>
    </source>
</evidence>
<dbReference type="InterPro" id="IPR002716">
    <property type="entry name" value="PIN_dom"/>
</dbReference>
<dbReference type="AlphaFoldDB" id="A0A6L8Q3G9"/>
<dbReference type="GO" id="GO:0046872">
    <property type="term" value="F:metal ion binding"/>
    <property type="evidence" value="ECO:0007669"/>
    <property type="project" value="UniProtKB-KW"/>
</dbReference>
<keyword evidence="3" id="KW-0378">Hydrolase</keyword>
<dbReference type="EMBL" id="VJNE01000001">
    <property type="protein sequence ID" value="MZG27261.1"/>
    <property type="molecule type" value="Genomic_DNA"/>
</dbReference>
<dbReference type="GO" id="GO:0016787">
    <property type="term" value="F:hydrolase activity"/>
    <property type="evidence" value="ECO:0007669"/>
    <property type="project" value="UniProtKB-KW"/>
</dbReference>
<reference evidence="6 7" key="1">
    <citation type="submission" date="2019-07" db="EMBL/GenBank/DDBJ databases">
        <title>Draft genome sequence of Adlercreutzia equolifaciens IPLA 37004, a human intestinal strain that does not produces equol from daidzein.</title>
        <authorList>
            <person name="Vazquez L."/>
            <person name="Florez A.B."/>
            <person name="Mayo B."/>
        </authorList>
    </citation>
    <scope>NUCLEOTIDE SEQUENCE [LARGE SCALE GENOMIC DNA]</scope>
    <source>
        <strain evidence="6 7">IPLA 37004</strain>
    </source>
</reference>
<dbReference type="Proteomes" id="UP000472380">
    <property type="component" value="Unassembled WGS sequence"/>
</dbReference>
<sequence>MNILFDTNVVIDLFTDTDDFKAAFTAVDVALLRDFKLWLPACSTPSIRYLLTARKLMKAADARRAFGDLLQLFSIADTTSADCLAAYEHEHRDYEDDLVAYSAHRTGIDFIVTRNGRDFEKSPVPVLSPTEFVDLFKPADIVYGWETLPPE</sequence>
<feature type="domain" description="PIN" evidence="5">
    <location>
        <begin position="3"/>
        <end position="115"/>
    </location>
</feature>
<evidence type="ECO:0000256" key="3">
    <source>
        <dbReference type="ARBA" id="ARBA00022801"/>
    </source>
</evidence>
<evidence type="ECO:0000256" key="1">
    <source>
        <dbReference type="ARBA" id="ARBA00022722"/>
    </source>
</evidence>
<accession>A0A6L8Q3G9</accession>
<dbReference type="CDD" id="cd09854">
    <property type="entry name" value="PIN_VapC-like"/>
    <property type="match status" value="1"/>
</dbReference>
<gene>
    <name evidence="6" type="ORF">FM068_01425</name>
</gene>
<dbReference type="RefSeq" id="WP_161127263.1">
    <property type="nucleotide sequence ID" value="NZ_CBCTOK010000006.1"/>
</dbReference>
<protein>
    <submittedName>
        <fullName evidence="6">PIN domain-containing protein</fullName>
    </submittedName>
</protein>
<evidence type="ECO:0000313" key="7">
    <source>
        <dbReference type="Proteomes" id="UP000472380"/>
    </source>
</evidence>
<evidence type="ECO:0000259" key="5">
    <source>
        <dbReference type="Pfam" id="PF13470"/>
    </source>
</evidence>
<dbReference type="SUPFAM" id="SSF88723">
    <property type="entry name" value="PIN domain-like"/>
    <property type="match status" value="1"/>
</dbReference>
<comment type="caution">
    <text evidence="6">The sequence shown here is derived from an EMBL/GenBank/DDBJ whole genome shotgun (WGS) entry which is preliminary data.</text>
</comment>
<keyword evidence="1" id="KW-0540">Nuclease</keyword>
<evidence type="ECO:0000256" key="2">
    <source>
        <dbReference type="ARBA" id="ARBA00022723"/>
    </source>
</evidence>
<dbReference type="InterPro" id="IPR029060">
    <property type="entry name" value="PIN-like_dom_sf"/>
</dbReference>
<dbReference type="GO" id="GO:0004518">
    <property type="term" value="F:nuclease activity"/>
    <property type="evidence" value="ECO:0007669"/>
    <property type="project" value="UniProtKB-KW"/>
</dbReference>